<evidence type="ECO:0000313" key="2">
    <source>
        <dbReference type="EMBL" id="KAE9398665.1"/>
    </source>
</evidence>
<reference evidence="2" key="1">
    <citation type="journal article" date="2019" name="Environ. Microbiol.">
        <title>Fungal ecological strategies reflected in gene transcription - a case study of two litter decomposers.</title>
        <authorList>
            <person name="Barbi F."/>
            <person name="Kohler A."/>
            <person name="Barry K."/>
            <person name="Baskaran P."/>
            <person name="Daum C."/>
            <person name="Fauchery L."/>
            <person name="Ihrmark K."/>
            <person name="Kuo A."/>
            <person name="LaButti K."/>
            <person name="Lipzen A."/>
            <person name="Morin E."/>
            <person name="Grigoriev I.V."/>
            <person name="Henrissat B."/>
            <person name="Lindahl B."/>
            <person name="Martin F."/>
        </authorList>
    </citation>
    <scope>NUCLEOTIDE SEQUENCE</scope>
    <source>
        <strain evidence="2">JB14</strain>
    </source>
</reference>
<feature type="compositionally biased region" description="Low complexity" evidence="1">
    <location>
        <begin position="814"/>
        <end position="832"/>
    </location>
</feature>
<proteinExistence type="predicted"/>
<feature type="compositionally biased region" description="Basic and acidic residues" evidence="1">
    <location>
        <begin position="747"/>
        <end position="767"/>
    </location>
</feature>
<dbReference type="OrthoDB" id="3028417at2759"/>
<evidence type="ECO:0000313" key="3">
    <source>
        <dbReference type="Proteomes" id="UP000799118"/>
    </source>
</evidence>
<keyword evidence="3" id="KW-1185">Reference proteome</keyword>
<feature type="compositionally biased region" description="Acidic residues" evidence="1">
    <location>
        <begin position="170"/>
        <end position="197"/>
    </location>
</feature>
<name>A0A6A4HPE5_9AGAR</name>
<feature type="region of interest" description="Disordered" evidence="1">
    <location>
        <begin position="142"/>
        <end position="217"/>
    </location>
</feature>
<dbReference type="AlphaFoldDB" id="A0A6A4HPE5"/>
<sequence length="906" mass="101088">MPDDLKEVTVIVEQLPFAVLRDFCAQTFKNIPHYVEKHPELYTNFDWVNLAFLRAFLKEIKFSLPDQPDVPNDASVNVKQEPIDIDCLPSPLATTSVLPSFQTIVDDNGQEILLLLDSDDESDDRTPAGAFIYSQDGSFDWEAGFGPDTDSHSTDTMPSSPTAVGTDFEMFIDDDDDEDLKLAGDGEEDSEEADSDDEIKSVNNAEIDDDGSESGASDIEFVDEEGEKEQCFVPADTVWLKADDVISEVLEPMRSYQLTARRLRVERIEKIIGWPSYIPVPRVSTAYIIDLSGPEHAHLKGSIAKLLAKHMVKHKCRAYRTIFTPEDPSIRQICIVYKVIPHCHPILPLSKPSETAKELYRNCVKSSGVVGVTLRSVEQAPSTRLLLQGKSLGEVHPGLLNRKQQQKILTEEKDKKFPKGREIEGLLAMYDEDQMRNVQDRYVHGVEITGRAKLIYTFNPVLLNLVHEANQFEGDGTFKRVEGQFDEFEMTVWSNAINSAVTIGRIYFTGKDRSAYNAMFNGLQKHVLKITGRPLRFHALQKDGNIRAVGTDMELAMIQGLADFLLTLNEPKYSGLQAPTPEEVISYVLRICVTHFKRGVLDLRGLINDKVITKDDFSKMMNVPFLESRNALDDFTEWVKLKRNKKLTAFTIYFTGLVRGCSKMSSDSWDLTNGTTNINEGMHSVTNKHTGIKKTLVEAVYLAREFDSQVAARLTLSMKTGILKNPSNSVYDRMSKNASRQSSTTRTKAEAKRLTNEIAERKKELQSLKKRRPRKSAPALSSSSGRVSSSSTSRSARNAAVPYPRPFLEETGKSSISSTSSGNFMQGSSSSGTNKNMFLGPSMGSGDPAQGSSKQNSDLFAQGEAMQYQTPVDDPMQGWIDGIFMPSASEIQALDVFFTENPDLLR</sequence>
<dbReference type="Proteomes" id="UP000799118">
    <property type="component" value="Unassembled WGS sequence"/>
</dbReference>
<evidence type="ECO:0000256" key="1">
    <source>
        <dbReference type="SAM" id="MobiDB-lite"/>
    </source>
</evidence>
<organism evidence="2 3">
    <name type="scientific">Gymnopus androsaceus JB14</name>
    <dbReference type="NCBI Taxonomy" id="1447944"/>
    <lineage>
        <taxon>Eukaryota</taxon>
        <taxon>Fungi</taxon>
        <taxon>Dikarya</taxon>
        <taxon>Basidiomycota</taxon>
        <taxon>Agaricomycotina</taxon>
        <taxon>Agaricomycetes</taxon>
        <taxon>Agaricomycetidae</taxon>
        <taxon>Agaricales</taxon>
        <taxon>Marasmiineae</taxon>
        <taxon>Omphalotaceae</taxon>
        <taxon>Gymnopus</taxon>
    </lineage>
</organism>
<dbReference type="EMBL" id="ML769479">
    <property type="protein sequence ID" value="KAE9398665.1"/>
    <property type="molecule type" value="Genomic_DNA"/>
</dbReference>
<protein>
    <submittedName>
        <fullName evidence="2">Uncharacterized protein</fullName>
    </submittedName>
</protein>
<gene>
    <name evidence="2" type="ORF">BT96DRAFT_939946</name>
</gene>
<feature type="region of interest" description="Disordered" evidence="1">
    <location>
        <begin position="725"/>
        <end position="856"/>
    </location>
</feature>
<feature type="compositionally biased region" description="Polar residues" evidence="1">
    <location>
        <begin position="154"/>
        <end position="163"/>
    </location>
</feature>
<feature type="compositionally biased region" description="Low complexity" evidence="1">
    <location>
        <begin position="776"/>
        <end position="800"/>
    </location>
</feature>
<feature type="compositionally biased region" description="Polar residues" evidence="1">
    <location>
        <begin position="725"/>
        <end position="746"/>
    </location>
</feature>
<accession>A0A6A4HPE5</accession>